<dbReference type="SMART" id="SM00360">
    <property type="entry name" value="RRM"/>
    <property type="match status" value="1"/>
</dbReference>
<name>A0A2G9TDA2_TELCI</name>
<dbReference type="InterPro" id="IPR012677">
    <property type="entry name" value="Nucleotide-bd_a/b_plait_sf"/>
</dbReference>
<dbReference type="InterPro" id="IPR000504">
    <property type="entry name" value="RRM_dom"/>
</dbReference>
<evidence type="ECO:0000259" key="7">
    <source>
        <dbReference type="PROSITE" id="PS50102"/>
    </source>
</evidence>
<dbReference type="InterPro" id="IPR050374">
    <property type="entry name" value="RRT5_SRSF_SR"/>
</dbReference>
<evidence type="ECO:0000256" key="3">
    <source>
        <dbReference type="ARBA" id="ARBA00022737"/>
    </source>
</evidence>
<evidence type="ECO:0000256" key="6">
    <source>
        <dbReference type="PROSITE-ProRule" id="PRU00176"/>
    </source>
</evidence>
<accession>A0A2G9TDA2</accession>
<dbReference type="EMBL" id="KZ385636">
    <property type="protein sequence ID" value="PIO55522.1"/>
    <property type="molecule type" value="Genomic_DNA"/>
</dbReference>
<feature type="non-terminal residue" evidence="8">
    <location>
        <position position="1"/>
    </location>
</feature>
<dbReference type="GO" id="GO:0003729">
    <property type="term" value="F:mRNA binding"/>
    <property type="evidence" value="ECO:0007669"/>
    <property type="project" value="TreeGrafter"/>
</dbReference>
<dbReference type="PANTHER" id="PTHR23003:SF62">
    <property type="entry name" value="SERINE_ARGININE (SR)-TYPE SHUTTLING MRNA BINDING PROTEIN NPL3"/>
    <property type="match status" value="1"/>
</dbReference>
<proteinExistence type="predicted"/>
<evidence type="ECO:0000313" key="9">
    <source>
        <dbReference type="Proteomes" id="UP000230423"/>
    </source>
</evidence>
<keyword evidence="2" id="KW-0507">mRNA processing</keyword>
<dbReference type="Pfam" id="PF00076">
    <property type="entry name" value="RRM_1"/>
    <property type="match status" value="1"/>
</dbReference>
<dbReference type="GO" id="GO:0006397">
    <property type="term" value="P:mRNA processing"/>
    <property type="evidence" value="ECO:0007669"/>
    <property type="project" value="UniProtKB-KW"/>
</dbReference>
<keyword evidence="4 6" id="KW-0694">RNA-binding</keyword>
<evidence type="ECO:0000256" key="5">
    <source>
        <dbReference type="ARBA" id="ARBA00023242"/>
    </source>
</evidence>
<dbReference type="InterPro" id="IPR035979">
    <property type="entry name" value="RBD_domain_sf"/>
</dbReference>
<dbReference type="PROSITE" id="PS50102">
    <property type="entry name" value="RRM"/>
    <property type="match status" value="1"/>
</dbReference>
<dbReference type="GO" id="GO:0005634">
    <property type="term" value="C:nucleus"/>
    <property type="evidence" value="ECO:0007669"/>
    <property type="project" value="UniProtKB-SubCell"/>
</dbReference>
<dbReference type="Gene3D" id="3.30.70.330">
    <property type="match status" value="1"/>
</dbReference>
<reference evidence="8 9" key="1">
    <citation type="submission" date="2015-09" db="EMBL/GenBank/DDBJ databases">
        <title>Draft genome of the parasitic nematode Teladorsagia circumcincta isolate WARC Sus (inbred).</title>
        <authorList>
            <person name="Mitreva M."/>
        </authorList>
    </citation>
    <scope>NUCLEOTIDE SEQUENCE [LARGE SCALE GENOMIC DNA]</scope>
    <source>
        <strain evidence="8 9">S</strain>
    </source>
</reference>
<protein>
    <recommendedName>
        <fullName evidence="7">RRM domain-containing protein</fullName>
    </recommendedName>
</protein>
<evidence type="ECO:0000256" key="2">
    <source>
        <dbReference type="ARBA" id="ARBA00022664"/>
    </source>
</evidence>
<evidence type="ECO:0000256" key="1">
    <source>
        <dbReference type="ARBA" id="ARBA00004123"/>
    </source>
</evidence>
<dbReference type="OrthoDB" id="1099063at2759"/>
<comment type="subcellular location">
    <subcellularLocation>
        <location evidence="1">Nucleus</location>
    </subcellularLocation>
</comment>
<dbReference type="PANTHER" id="PTHR23003">
    <property type="entry name" value="RNA RECOGNITION MOTIF RRM DOMAIN CONTAINING PROTEIN"/>
    <property type="match status" value="1"/>
</dbReference>
<evidence type="ECO:0000313" key="8">
    <source>
        <dbReference type="EMBL" id="PIO55522.1"/>
    </source>
</evidence>
<organism evidence="8 9">
    <name type="scientific">Teladorsagia circumcincta</name>
    <name type="common">Brown stomach worm</name>
    <name type="synonym">Ostertagia circumcincta</name>
    <dbReference type="NCBI Taxonomy" id="45464"/>
    <lineage>
        <taxon>Eukaryota</taxon>
        <taxon>Metazoa</taxon>
        <taxon>Ecdysozoa</taxon>
        <taxon>Nematoda</taxon>
        <taxon>Chromadorea</taxon>
        <taxon>Rhabditida</taxon>
        <taxon>Rhabditina</taxon>
        <taxon>Rhabditomorpha</taxon>
        <taxon>Strongyloidea</taxon>
        <taxon>Trichostrongylidae</taxon>
        <taxon>Teladorsagia</taxon>
    </lineage>
</organism>
<dbReference type="SUPFAM" id="SSF54928">
    <property type="entry name" value="RNA-binding domain, RBD"/>
    <property type="match status" value="1"/>
</dbReference>
<keyword evidence="5" id="KW-0539">Nucleus</keyword>
<gene>
    <name evidence="8" type="ORF">TELCIR_23090</name>
</gene>
<keyword evidence="3" id="KW-0677">Repeat</keyword>
<keyword evidence="9" id="KW-1185">Reference proteome</keyword>
<dbReference type="AlphaFoldDB" id="A0A2G9TDA2"/>
<feature type="non-terminal residue" evidence="8">
    <location>
        <position position="78"/>
    </location>
</feature>
<sequence>MGRDETRVYVGNLPPDCREKDLEDIFAKYGKVRFIDIKGGRGPAFAFVEFDDARDAEDAVRGRDGYDFDGSRIRVEFT</sequence>
<dbReference type="GO" id="GO:0005737">
    <property type="term" value="C:cytoplasm"/>
    <property type="evidence" value="ECO:0007669"/>
    <property type="project" value="TreeGrafter"/>
</dbReference>
<evidence type="ECO:0000256" key="4">
    <source>
        <dbReference type="ARBA" id="ARBA00022884"/>
    </source>
</evidence>
<feature type="domain" description="RRM" evidence="7">
    <location>
        <begin position="6"/>
        <end position="78"/>
    </location>
</feature>
<dbReference type="Proteomes" id="UP000230423">
    <property type="component" value="Unassembled WGS sequence"/>
</dbReference>